<dbReference type="AlphaFoldDB" id="A0A060RTY6"/>
<evidence type="ECO:0000256" key="6">
    <source>
        <dbReference type="ARBA" id="ARBA00036164"/>
    </source>
</evidence>
<dbReference type="VEuPathDB" id="PlasmoDB:PRCDC_0513900"/>
<evidence type="ECO:0000256" key="2">
    <source>
        <dbReference type="ARBA" id="ARBA00022679"/>
    </source>
</evidence>
<dbReference type="GO" id="GO:0008440">
    <property type="term" value="F:inositol-1,4,5-trisphosphate 3-kinase activity"/>
    <property type="evidence" value="ECO:0007669"/>
    <property type="project" value="TreeGrafter"/>
</dbReference>
<dbReference type="EMBL" id="HG810766">
    <property type="protein sequence ID" value="CDO63026.1"/>
    <property type="molecule type" value="Genomic_DNA"/>
</dbReference>
<organism evidence="10 11">
    <name type="scientific">Plasmodium reichenowi</name>
    <dbReference type="NCBI Taxonomy" id="5854"/>
    <lineage>
        <taxon>Eukaryota</taxon>
        <taxon>Sar</taxon>
        <taxon>Alveolata</taxon>
        <taxon>Apicomplexa</taxon>
        <taxon>Aconoidasida</taxon>
        <taxon>Haemosporida</taxon>
        <taxon>Plasmodiidae</taxon>
        <taxon>Plasmodium</taxon>
        <taxon>Plasmodium (Laverania)</taxon>
    </lineage>
</organism>
<sequence length="946" mass="112320">MDEKNNPDDEKKRNYDKDKKNEEINEKYNESLDVYILNSYNNETHIIEKEENDNKHENIIKYNNNRRNLPLEQNNYYIDKTIKPNNKCNDIIINNVDVSEFFYKNEISNVNLNELCFSTNTKKNDNINNNDCCYNYTTGNNYSSSLDTNNKNYCKQNSNILNISKDNINEKYDINKNKYISLVKQEKQENKNNYGNTQNDCEFLYNMDNIKLTGTSVMLTNETSKYIYKLIPFFKNGEAQFYVRVNEAYNDIYKKGEIKTPLGDVEMDDNKNENNDDNNLNNDDNNNNLNNDDNNNNLNNDDNNNNLNNDDNNNNKNNDDNNNNKNNDDNNKNNDDNNNNKNNHNNHNKYSNCNYSNLYEYTDILFRMDNIYNLFLETQKKCIEDNSGKDIFFSILNKKTNISLVHNKVNNPSNVDLNVCNTYEHVKELTFEENYYHTILCEPVKKLYISEKRHINIHNILNGNNYIYDIKTNDCKNCNEFSLCNDKTMTTVKRCQCRIYEKFILSLLVKYKLIPQCFDLVKVIKCTQNEKHKKNVKEDENFKMCTNIQPTNEITNNTNYQHEKEFIKFEKNSPTENYTYEDIHYLNRNYNDKNKCIVNNDQEIWKVYNDKCKNNHDVYIHSSIKLEKVCYNIKAYNQQIIDLKLGYNTIIDNDLSFNKDLLKDSHSVDSKLKEYYVDKWSKMKKEIRKKFTTTNVSDQHIIDLCSKDLNLPTCFDKYNNKDIYALLKSWRQNVTALKSTQRNLGFRICTLIQHINYSDLLNDDQVKIQYSKFVQDNYLLGKNNIGNTETNTLKKYSELNKIEIKNCYDHVTKKLKINRHLGLTLREDQVIYVLSIFFKKIVHLILPQLLNLKIWLEQQYLYSFCSTSLLIIYDKNKPSFCDIKWIDFTYSLQHESNLKHYPLNNTKLNMDIVSGLNNLIKLCRTIFFTNIIPPIVKNDTQRKKDE</sequence>
<feature type="region of interest" description="Disordered" evidence="9">
    <location>
        <begin position="262"/>
        <end position="351"/>
    </location>
</feature>
<dbReference type="EC" id="2.7.-.-" evidence="8"/>
<name>A0A060RTY6_PLARE</name>
<dbReference type="GO" id="GO:0005524">
    <property type="term" value="F:ATP binding"/>
    <property type="evidence" value="ECO:0007669"/>
    <property type="project" value="UniProtKB-KW"/>
</dbReference>
<dbReference type="PANTHER" id="PTHR12400">
    <property type="entry name" value="INOSITOL POLYPHOSPHATE KINASE"/>
    <property type="match status" value="1"/>
</dbReference>
<comment type="catalytic activity">
    <reaction evidence="7">
        <text>1D-myo-inositol 1,3,4,6-tetrakisphosphate + ATP = 1D-myo-inositol 1,3,4,5,6-pentakisphosphate + ADP + H(+)</text>
        <dbReference type="Rhea" id="RHEA:12717"/>
        <dbReference type="ChEBI" id="CHEBI:15378"/>
        <dbReference type="ChEBI" id="CHEBI:30616"/>
        <dbReference type="ChEBI" id="CHEBI:57660"/>
        <dbReference type="ChEBI" id="CHEBI:57733"/>
        <dbReference type="ChEBI" id="CHEBI:456216"/>
        <dbReference type="EC" id="2.7.1.140"/>
    </reaction>
</comment>
<dbReference type="GO" id="GO:0005737">
    <property type="term" value="C:cytoplasm"/>
    <property type="evidence" value="ECO:0007669"/>
    <property type="project" value="TreeGrafter"/>
</dbReference>
<keyword evidence="2 8" id="KW-0808">Transferase</keyword>
<feature type="compositionally biased region" description="Low complexity" evidence="9">
    <location>
        <begin position="277"/>
        <end position="325"/>
    </location>
</feature>
<dbReference type="GO" id="GO:0032958">
    <property type="term" value="P:inositol phosphate biosynthetic process"/>
    <property type="evidence" value="ECO:0007669"/>
    <property type="project" value="InterPro"/>
</dbReference>
<dbReference type="Gene3D" id="3.30.470.160">
    <property type="entry name" value="Inositol polyphosphate kinase"/>
    <property type="match status" value="1"/>
</dbReference>
<evidence type="ECO:0000313" key="10">
    <source>
        <dbReference type="EMBL" id="CDO63026.1"/>
    </source>
</evidence>
<proteinExistence type="inferred from homology"/>
<keyword evidence="11" id="KW-1185">Reference proteome</keyword>
<evidence type="ECO:0000256" key="5">
    <source>
        <dbReference type="ARBA" id="ARBA00022840"/>
    </source>
</evidence>
<feature type="compositionally biased region" description="Basic and acidic residues" evidence="9">
    <location>
        <begin position="326"/>
        <end position="335"/>
    </location>
</feature>
<protein>
    <recommendedName>
        <fullName evidence="8">Kinase</fullName>
        <ecNumber evidence="8">2.7.-.-</ecNumber>
    </recommendedName>
</protein>
<gene>
    <name evidence="10" type="ORF">PRCDC_0513900</name>
</gene>
<dbReference type="SUPFAM" id="SSF56104">
    <property type="entry name" value="SAICAR synthase-like"/>
    <property type="match status" value="1"/>
</dbReference>
<dbReference type="Proteomes" id="UP000027581">
    <property type="component" value="Unassembled WGS sequence"/>
</dbReference>
<dbReference type="VEuPathDB" id="PlasmoDB:PRG01_0514100"/>
<evidence type="ECO:0000256" key="7">
    <source>
        <dbReference type="ARBA" id="ARBA00036525"/>
    </source>
</evidence>
<dbReference type="InterPro" id="IPR038286">
    <property type="entry name" value="IPK_sf"/>
</dbReference>
<dbReference type="PhylomeDB" id="A0A060RTY6"/>
<accession>A0A060RTY6</accession>
<dbReference type="PANTHER" id="PTHR12400:SF51">
    <property type="entry name" value="INOSITOL POLYPHOSPHATE MULTIKINASE"/>
    <property type="match status" value="1"/>
</dbReference>
<evidence type="ECO:0000256" key="1">
    <source>
        <dbReference type="ARBA" id="ARBA00007374"/>
    </source>
</evidence>
<reference evidence="10" key="2">
    <citation type="submission" date="2014-05" db="EMBL/GenBank/DDBJ databases">
        <title>The genome sequences of chimpanzee malaria parasites reveal the path to human adaptation.</title>
        <authorList>
            <person name="Otto T.D."/>
            <person name="Rayner J.C."/>
            <person name="Boehme U."/>
            <person name="Pain A."/>
            <person name="Spottiswoode N."/>
            <person name="Sanders M."/>
            <person name="Quail M."/>
            <person name="Ollomo B."/>
            <person name="Renaud F."/>
            <person name="Thomas A.W."/>
            <person name="Prugnolle F."/>
            <person name="Conway D.J."/>
            <person name="Newbold C."/>
            <person name="Berriman M."/>
        </authorList>
    </citation>
    <scope>NUCLEOTIDE SEQUENCE [LARGE SCALE GENOMIC DNA]</scope>
    <source>
        <strain evidence="10">CDC</strain>
    </source>
</reference>
<comment type="similarity">
    <text evidence="1 8">Belongs to the inositol phosphokinase (IPK) family.</text>
</comment>
<reference evidence="10" key="1">
    <citation type="submission" date="2014-01" db="EMBL/GenBank/DDBJ databases">
        <authorList>
            <person name="Aslett M."/>
        </authorList>
    </citation>
    <scope>NUCLEOTIDE SEQUENCE</scope>
    <source>
        <strain evidence="10">CDC</strain>
    </source>
</reference>
<evidence type="ECO:0000313" key="11">
    <source>
        <dbReference type="Proteomes" id="UP000027581"/>
    </source>
</evidence>
<evidence type="ECO:0000256" key="3">
    <source>
        <dbReference type="ARBA" id="ARBA00022741"/>
    </source>
</evidence>
<dbReference type="Pfam" id="PF03770">
    <property type="entry name" value="IPK"/>
    <property type="match status" value="1"/>
</dbReference>
<evidence type="ECO:0000256" key="8">
    <source>
        <dbReference type="RuleBase" id="RU363090"/>
    </source>
</evidence>
<keyword evidence="5" id="KW-0067">ATP-binding</keyword>
<dbReference type="GO" id="GO:0005634">
    <property type="term" value="C:nucleus"/>
    <property type="evidence" value="ECO:0007669"/>
    <property type="project" value="TreeGrafter"/>
</dbReference>
<evidence type="ECO:0000256" key="9">
    <source>
        <dbReference type="SAM" id="MobiDB-lite"/>
    </source>
</evidence>
<feature type="compositionally biased region" description="Low complexity" evidence="9">
    <location>
        <begin position="336"/>
        <end position="349"/>
    </location>
</feature>
<dbReference type="InterPro" id="IPR005522">
    <property type="entry name" value="IPK"/>
</dbReference>
<comment type="catalytic activity">
    <reaction evidence="6">
        <text>1D-myo-inositol 1,4,5-trisphosphate + 2 ATP = 1D-myo-inositol 1,3,4,5,6-pentakisphosphate + 2 ADP + 2 H(+)</text>
        <dbReference type="Rhea" id="RHEA:32359"/>
        <dbReference type="ChEBI" id="CHEBI:15378"/>
        <dbReference type="ChEBI" id="CHEBI:30616"/>
        <dbReference type="ChEBI" id="CHEBI:57733"/>
        <dbReference type="ChEBI" id="CHEBI:203600"/>
        <dbReference type="ChEBI" id="CHEBI:456216"/>
        <dbReference type="EC" id="2.7.1.151"/>
    </reaction>
</comment>
<dbReference type="GO" id="GO:0047326">
    <property type="term" value="F:inositol-1,3,4,6-tetrakisphosphate 5-kinase activity"/>
    <property type="evidence" value="ECO:0007669"/>
    <property type="project" value="RHEA"/>
</dbReference>
<keyword evidence="4 8" id="KW-0418">Kinase</keyword>
<feature type="region of interest" description="Disordered" evidence="9">
    <location>
        <begin position="1"/>
        <end position="24"/>
    </location>
</feature>
<keyword evidence="3" id="KW-0547">Nucleotide-binding</keyword>
<evidence type="ECO:0000256" key="4">
    <source>
        <dbReference type="ARBA" id="ARBA00022777"/>
    </source>
</evidence>